<keyword evidence="6" id="KW-0812">Transmembrane</keyword>
<dbReference type="InterPro" id="IPR050364">
    <property type="entry name" value="Cytochrome_P450_fung"/>
</dbReference>
<dbReference type="InterPro" id="IPR002401">
    <property type="entry name" value="Cyt_P450_E_grp-I"/>
</dbReference>
<dbReference type="GO" id="GO:0005506">
    <property type="term" value="F:iron ion binding"/>
    <property type="evidence" value="ECO:0007669"/>
    <property type="project" value="InterPro"/>
</dbReference>
<dbReference type="Pfam" id="PF00067">
    <property type="entry name" value="p450"/>
    <property type="match status" value="1"/>
</dbReference>
<dbReference type="AlphaFoldDB" id="A0A165QES3"/>
<reference evidence="15 16" key="1">
    <citation type="journal article" date="2016" name="Mol. Biol. Evol.">
        <title>Comparative Genomics of Early-Diverging Mushroom-Forming Fungi Provides Insights into the Origins of Lignocellulose Decay Capabilities.</title>
        <authorList>
            <person name="Nagy L.G."/>
            <person name="Riley R."/>
            <person name="Tritt A."/>
            <person name="Adam C."/>
            <person name="Daum C."/>
            <person name="Floudas D."/>
            <person name="Sun H."/>
            <person name="Yadav J.S."/>
            <person name="Pangilinan J."/>
            <person name="Larsson K.H."/>
            <person name="Matsuura K."/>
            <person name="Barry K."/>
            <person name="Labutti K."/>
            <person name="Kuo R."/>
            <person name="Ohm R.A."/>
            <person name="Bhattacharya S.S."/>
            <person name="Shirouzu T."/>
            <person name="Yoshinaga Y."/>
            <person name="Martin F.M."/>
            <person name="Grigoriev I.V."/>
            <person name="Hibbett D.S."/>
        </authorList>
    </citation>
    <scope>NUCLEOTIDE SEQUENCE [LARGE SCALE GENOMIC DNA]</scope>
    <source>
        <strain evidence="15 16">L-15889</strain>
    </source>
</reference>
<dbReference type="OrthoDB" id="2789670at2759"/>
<evidence type="ECO:0000256" key="1">
    <source>
        <dbReference type="ARBA" id="ARBA00001971"/>
    </source>
</evidence>
<evidence type="ECO:0000256" key="7">
    <source>
        <dbReference type="ARBA" id="ARBA00022723"/>
    </source>
</evidence>
<keyword evidence="12" id="KW-0472">Membrane</keyword>
<comment type="subcellular location">
    <subcellularLocation>
        <location evidence="2">Membrane</location>
        <topology evidence="2">Single-pass membrane protein</topology>
    </subcellularLocation>
</comment>
<dbReference type="GO" id="GO:0016705">
    <property type="term" value="F:oxidoreductase activity, acting on paired donors, with incorporation or reduction of molecular oxygen"/>
    <property type="evidence" value="ECO:0007669"/>
    <property type="project" value="InterPro"/>
</dbReference>
<keyword evidence="11 14" id="KW-0503">Monooxygenase</keyword>
<comment type="pathway">
    <text evidence="3">Secondary metabolite biosynthesis.</text>
</comment>
<keyword evidence="10 13" id="KW-0408">Iron</keyword>
<keyword evidence="5 13" id="KW-0349">Heme</keyword>
<evidence type="ECO:0000256" key="2">
    <source>
        <dbReference type="ARBA" id="ARBA00004167"/>
    </source>
</evidence>
<dbReference type="PRINTS" id="PR00463">
    <property type="entry name" value="EP450I"/>
</dbReference>
<evidence type="ECO:0000256" key="13">
    <source>
        <dbReference type="PIRSR" id="PIRSR602401-1"/>
    </source>
</evidence>
<keyword evidence="8" id="KW-1133">Transmembrane helix</keyword>
<feature type="binding site" description="axial binding residue" evidence="13">
    <location>
        <position position="415"/>
    </location>
    <ligand>
        <name>heme</name>
        <dbReference type="ChEBI" id="CHEBI:30413"/>
    </ligand>
    <ligandPart>
        <name>Fe</name>
        <dbReference type="ChEBI" id="CHEBI:18248"/>
    </ligandPart>
</feature>
<dbReference type="PROSITE" id="PS00086">
    <property type="entry name" value="CYTOCHROME_P450"/>
    <property type="match status" value="1"/>
</dbReference>
<protein>
    <submittedName>
        <fullName evidence="15">Cytochrome P450</fullName>
    </submittedName>
</protein>
<dbReference type="CDD" id="cd11065">
    <property type="entry name" value="CYP64-like"/>
    <property type="match status" value="1"/>
</dbReference>
<dbReference type="InterPro" id="IPR017972">
    <property type="entry name" value="Cyt_P450_CS"/>
</dbReference>
<dbReference type="InterPro" id="IPR001128">
    <property type="entry name" value="Cyt_P450"/>
</dbReference>
<evidence type="ECO:0000256" key="8">
    <source>
        <dbReference type="ARBA" id="ARBA00022989"/>
    </source>
</evidence>
<dbReference type="SUPFAM" id="SSF48264">
    <property type="entry name" value="Cytochrome P450"/>
    <property type="match status" value="1"/>
</dbReference>
<evidence type="ECO:0000256" key="4">
    <source>
        <dbReference type="ARBA" id="ARBA00010617"/>
    </source>
</evidence>
<keyword evidence="16" id="KW-1185">Reference proteome</keyword>
<dbReference type="Proteomes" id="UP000076727">
    <property type="component" value="Unassembled WGS sequence"/>
</dbReference>
<evidence type="ECO:0000256" key="9">
    <source>
        <dbReference type="ARBA" id="ARBA00023002"/>
    </source>
</evidence>
<accession>A0A165QES3</accession>
<dbReference type="STRING" id="1314783.A0A165QES3"/>
<evidence type="ECO:0000313" key="15">
    <source>
        <dbReference type="EMBL" id="KZT69366.1"/>
    </source>
</evidence>
<dbReference type="EMBL" id="KV429058">
    <property type="protein sequence ID" value="KZT69366.1"/>
    <property type="molecule type" value="Genomic_DNA"/>
</dbReference>
<evidence type="ECO:0000256" key="3">
    <source>
        <dbReference type="ARBA" id="ARBA00005179"/>
    </source>
</evidence>
<comment type="cofactor">
    <cofactor evidence="1 13">
        <name>heme</name>
        <dbReference type="ChEBI" id="CHEBI:30413"/>
    </cofactor>
</comment>
<evidence type="ECO:0000256" key="6">
    <source>
        <dbReference type="ARBA" id="ARBA00022692"/>
    </source>
</evidence>
<dbReference type="GO" id="GO:0020037">
    <property type="term" value="F:heme binding"/>
    <property type="evidence" value="ECO:0007669"/>
    <property type="project" value="InterPro"/>
</dbReference>
<dbReference type="PANTHER" id="PTHR46300:SF7">
    <property type="entry name" value="P450, PUTATIVE (EUROFUNG)-RELATED"/>
    <property type="match status" value="1"/>
</dbReference>
<gene>
    <name evidence="15" type="ORF">DAEQUDRAFT_756964</name>
</gene>
<proteinExistence type="inferred from homology"/>
<dbReference type="Gene3D" id="1.10.630.10">
    <property type="entry name" value="Cytochrome P450"/>
    <property type="match status" value="1"/>
</dbReference>
<keyword evidence="7 13" id="KW-0479">Metal-binding</keyword>
<organism evidence="15 16">
    <name type="scientific">Daedalea quercina L-15889</name>
    <dbReference type="NCBI Taxonomy" id="1314783"/>
    <lineage>
        <taxon>Eukaryota</taxon>
        <taxon>Fungi</taxon>
        <taxon>Dikarya</taxon>
        <taxon>Basidiomycota</taxon>
        <taxon>Agaricomycotina</taxon>
        <taxon>Agaricomycetes</taxon>
        <taxon>Polyporales</taxon>
        <taxon>Fomitopsis</taxon>
    </lineage>
</organism>
<keyword evidence="9 14" id="KW-0560">Oxidoreductase</keyword>
<evidence type="ECO:0000256" key="5">
    <source>
        <dbReference type="ARBA" id="ARBA00022617"/>
    </source>
</evidence>
<dbReference type="GO" id="GO:0004497">
    <property type="term" value="F:monooxygenase activity"/>
    <property type="evidence" value="ECO:0007669"/>
    <property type="project" value="UniProtKB-KW"/>
</dbReference>
<dbReference type="InterPro" id="IPR036396">
    <property type="entry name" value="Cyt_P450_sf"/>
</dbReference>
<evidence type="ECO:0000256" key="12">
    <source>
        <dbReference type="ARBA" id="ARBA00023136"/>
    </source>
</evidence>
<evidence type="ECO:0000256" key="11">
    <source>
        <dbReference type="ARBA" id="ARBA00023033"/>
    </source>
</evidence>
<dbReference type="GO" id="GO:0016020">
    <property type="term" value="C:membrane"/>
    <property type="evidence" value="ECO:0007669"/>
    <property type="project" value="UniProtKB-SubCell"/>
</dbReference>
<evidence type="ECO:0000256" key="14">
    <source>
        <dbReference type="RuleBase" id="RU000461"/>
    </source>
</evidence>
<dbReference type="PANTHER" id="PTHR46300">
    <property type="entry name" value="P450, PUTATIVE (EUROFUNG)-RELATED-RELATED"/>
    <property type="match status" value="1"/>
</dbReference>
<comment type="similarity">
    <text evidence="4 14">Belongs to the cytochrome P450 family.</text>
</comment>
<evidence type="ECO:0000313" key="16">
    <source>
        <dbReference type="Proteomes" id="UP000076727"/>
    </source>
</evidence>
<evidence type="ECO:0000256" key="10">
    <source>
        <dbReference type="ARBA" id="ARBA00023004"/>
    </source>
</evidence>
<name>A0A165QES3_9APHY</name>
<dbReference type="PRINTS" id="PR00385">
    <property type="entry name" value="P450"/>
</dbReference>
<sequence length="499" mass="55933">MSQSLPPGPWPLPLLGNALQLSLDYLHYTFSEWSQLYGDVVYMSVLGREVVVLSSLAAAQDLLDKRSAIYSDRPRSILIHELMAFSPNMPLLPYGDEWRRQRRWIQAAFLDKAKLDSYRPIQQREVVSMLSKILQAPEAFASHIRRYEGGIMLEIAYGRTITARDDSFVQHAGQAFAQLTEAGAPSASFVDLIPILRYMPTWFPATSWKRKALEVRGLIQDVMNVPYEGTKQALADGTAGPSFLTTLLEETMEQGSPTPGDERAMKGLASVLYAAGTDTSATTVVTFVLAMVVHPEVCRKAQAEIDRVIGSARLPTFADRDSLPYVECVLRETFRWNVPLPIGIPHQVTREDHYRGFRIPGKSIVIANLWHMARNPTIYAEPDRYWPERHLGMDSSTLDATDPRKIIFGFGRRICPGRQLADSSIWLAIACMLATFDFERARDANGNEIIPVTEFMPGAVSHPREFACSLRPRTQKVVELVYGLHAEGKFEDSKGTSID</sequence>